<dbReference type="OrthoDB" id="8907515at2"/>
<sequence>MAFAPVAWSSSLNALSGLIKPLRRGALRRSGAALPAQAAYAAAQLHAPNLAAIVASVAGAVQAAQVQQPHGVPSARPATPPRSAARPLRVILRQQDDGACRLVISGRMADVCAELDRLALH</sequence>
<keyword evidence="3" id="KW-1185">Reference proteome</keyword>
<gene>
    <name evidence="2" type="ORF">SAMN05428957_105203</name>
</gene>
<evidence type="ECO:0000313" key="3">
    <source>
        <dbReference type="Proteomes" id="UP000198552"/>
    </source>
</evidence>
<dbReference type="Proteomes" id="UP000198552">
    <property type="component" value="Unassembled WGS sequence"/>
</dbReference>
<evidence type="ECO:0000313" key="2">
    <source>
        <dbReference type="EMBL" id="SDM40100.1"/>
    </source>
</evidence>
<dbReference type="RefSeq" id="WP_091569546.1">
    <property type="nucleotide sequence ID" value="NZ_FNHP01000005.1"/>
</dbReference>
<evidence type="ECO:0000256" key="1">
    <source>
        <dbReference type="SAM" id="MobiDB-lite"/>
    </source>
</evidence>
<dbReference type="EMBL" id="FNHP01000005">
    <property type="protein sequence ID" value="SDM40100.1"/>
    <property type="molecule type" value="Genomic_DNA"/>
</dbReference>
<accession>A0A1G9SXE9</accession>
<dbReference type="AlphaFoldDB" id="A0A1G9SXE9"/>
<organism evidence="2 3">
    <name type="scientific">Oryzisolibacter propanilivorax</name>
    <dbReference type="NCBI Taxonomy" id="1527607"/>
    <lineage>
        <taxon>Bacteria</taxon>
        <taxon>Pseudomonadati</taxon>
        <taxon>Pseudomonadota</taxon>
        <taxon>Betaproteobacteria</taxon>
        <taxon>Burkholderiales</taxon>
        <taxon>Comamonadaceae</taxon>
        <taxon>Oryzisolibacter</taxon>
    </lineage>
</organism>
<feature type="region of interest" description="Disordered" evidence="1">
    <location>
        <begin position="68"/>
        <end position="87"/>
    </location>
</feature>
<protein>
    <submittedName>
        <fullName evidence="2">Uncharacterized protein</fullName>
    </submittedName>
</protein>
<reference evidence="3" key="1">
    <citation type="submission" date="2016-10" db="EMBL/GenBank/DDBJ databases">
        <authorList>
            <person name="Varghese N."/>
            <person name="Submissions S."/>
        </authorList>
    </citation>
    <scope>NUCLEOTIDE SEQUENCE [LARGE SCALE GENOMIC DNA]</scope>
    <source>
        <strain evidence="3">EPL6</strain>
    </source>
</reference>
<name>A0A1G9SXE9_9BURK</name>
<proteinExistence type="predicted"/>